<protein>
    <submittedName>
        <fullName evidence="1">Uncharacterized protein</fullName>
    </submittedName>
</protein>
<dbReference type="PANTHER" id="PTHR33644:SF2">
    <property type="entry name" value="2-OXOGLUTARATE (2OG) AND FE(II)-DEPENDENT OXYGENASE SUPERFAMILY PROTEIN"/>
    <property type="match status" value="1"/>
</dbReference>
<gene>
    <name evidence="1" type="ORF">IFM89_036239</name>
</gene>
<dbReference type="OrthoDB" id="2012870at2759"/>
<dbReference type="Proteomes" id="UP000631114">
    <property type="component" value="Unassembled WGS sequence"/>
</dbReference>
<sequence>MHRIYDYRPCLTSTEPNNTIEFPPTSLPDMFSLLGKVDRDILDAICFSLNMRSSAFMGILDNVPLKVREISSSVLLVCYHLRPSPYQGAQHHSLAAQEDGHLAMFSDHEHQADKNLITIVKSDRPGLHIRDFHGRWILMDGDLGPQETVVYPRLALCQAQKIYGNKWPILRRRYQSGIIDDRGGWAKYCRAAYARSVSTS</sequence>
<dbReference type="EMBL" id="JADFTS010000006">
    <property type="protein sequence ID" value="KAF9603446.1"/>
    <property type="molecule type" value="Genomic_DNA"/>
</dbReference>
<proteinExistence type="predicted"/>
<dbReference type="AlphaFoldDB" id="A0A835LXV4"/>
<reference evidence="1 2" key="1">
    <citation type="submission" date="2020-10" db="EMBL/GenBank/DDBJ databases">
        <title>The Coptis chinensis genome and diversification of protoberbering-type alkaloids.</title>
        <authorList>
            <person name="Wang B."/>
            <person name="Shu S."/>
            <person name="Song C."/>
            <person name="Liu Y."/>
        </authorList>
    </citation>
    <scope>NUCLEOTIDE SEQUENCE [LARGE SCALE GENOMIC DNA]</scope>
    <source>
        <strain evidence="1">HL-2020</strain>
        <tissue evidence="1">Leaf</tissue>
    </source>
</reference>
<organism evidence="1 2">
    <name type="scientific">Coptis chinensis</name>
    <dbReference type="NCBI Taxonomy" id="261450"/>
    <lineage>
        <taxon>Eukaryota</taxon>
        <taxon>Viridiplantae</taxon>
        <taxon>Streptophyta</taxon>
        <taxon>Embryophyta</taxon>
        <taxon>Tracheophyta</taxon>
        <taxon>Spermatophyta</taxon>
        <taxon>Magnoliopsida</taxon>
        <taxon>Ranunculales</taxon>
        <taxon>Ranunculaceae</taxon>
        <taxon>Coptidoideae</taxon>
        <taxon>Coptis</taxon>
    </lineage>
</organism>
<keyword evidence="2" id="KW-1185">Reference proteome</keyword>
<comment type="caution">
    <text evidence="1">The sequence shown here is derived from an EMBL/GenBank/DDBJ whole genome shotgun (WGS) entry which is preliminary data.</text>
</comment>
<evidence type="ECO:0000313" key="1">
    <source>
        <dbReference type="EMBL" id="KAF9603446.1"/>
    </source>
</evidence>
<evidence type="ECO:0000313" key="2">
    <source>
        <dbReference type="Proteomes" id="UP000631114"/>
    </source>
</evidence>
<accession>A0A835LXV4</accession>
<name>A0A835LXV4_9MAGN</name>
<dbReference type="PANTHER" id="PTHR33644">
    <property type="entry name" value="U-BOX DOMAIN-CONTAINING PROTEIN 62-RELATED"/>
    <property type="match status" value="1"/>
</dbReference>